<name>A0A9E7ELP5_9LILI</name>
<dbReference type="AlphaFoldDB" id="A0A9E7ELP5"/>
<dbReference type="Proteomes" id="UP001055439">
    <property type="component" value="Chromosome 10"/>
</dbReference>
<reference evidence="1" key="1">
    <citation type="submission" date="2022-05" db="EMBL/GenBank/DDBJ databases">
        <title>The Musa troglodytarum L. genome provides insights into the mechanism of non-climacteric behaviour and enrichment of carotenoids.</title>
        <authorList>
            <person name="Wang J."/>
        </authorList>
    </citation>
    <scope>NUCLEOTIDE SEQUENCE</scope>
    <source>
        <tissue evidence="1">Leaf</tissue>
    </source>
</reference>
<accession>A0A9E7ELP5</accession>
<evidence type="ECO:0000313" key="1">
    <source>
        <dbReference type="EMBL" id="URD79834.1"/>
    </source>
</evidence>
<dbReference type="EMBL" id="CP097503">
    <property type="protein sequence ID" value="URD79834.1"/>
    <property type="molecule type" value="Genomic_DNA"/>
</dbReference>
<evidence type="ECO:0000313" key="2">
    <source>
        <dbReference type="Proteomes" id="UP001055439"/>
    </source>
</evidence>
<gene>
    <name evidence="1" type="ORF">MUK42_18847</name>
</gene>
<sequence>MPRCRIPGWQRACPNRTFNEEKRLSHSVSGWAVVSGGGGSGDKGSGSGGMSEEGVRGLVLGLVRCINSDTLPPHTALALFPSSQESPLLPPWKATKIPEEFSFSALLLSVILVPLGGGRNRTVLRPQDREEKLILAAPEAASYWIRYQIGKRFAALFEIPNLANGRRTGGPTQEEHARPEIPCPELEAEISGGVAGGGNGNKIMVVVMTLVAKMAIKLQLRRWVERSSYSTMSPSILFLVVAFPNLIQNHPHQVSQHYSLQVKEWGNQFGNGSSTRRVYGKSTRGESWDVSNMSLGHYHPITDYEGRTPSPIRVFFTRLLVPADGSGDNSRALGGGGNAGLVTRLLHLPRRQVRRHRPRRPLRPLRVPPVLEVHRDAGFLG</sequence>
<dbReference type="OrthoDB" id="10650018at2759"/>
<organism evidence="1 2">
    <name type="scientific">Musa troglodytarum</name>
    <name type="common">fe'i banana</name>
    <dbReference type="NCBI Taxonomy" id="320322"/>
    <lineage>
        <taxon>Eukaryota</taxon>
        <taxon>Viridiplantae</taxon>
        <taxon>Streptophyta</taxon>
        <taxon>Embryophyta</taxon>
        <taxon>Tracheophyta</taxon>
        <taxon>Spermatophyta</taxon>
        <taxon>Magnoliopsida</taxon>
        <taxon>Liliopsida</taxon>
        <taxon>Zingiberales</taxon>
        <taxon>Musaceae</taxon>
        <taxon>Musa</taxon>
    </lineage>
</organism>
<keyword evidence="2" id="KW-1185">Reference proteome</keyword>
<protein>
    <submittedName>
        <fullName evidence="1">Uncharacterized protein</fullName>
    </submittedName>
</protein>
<proteinExistence type="predicted"/>